<feature type="signal peptide" evidence="2">
    <location>
        <begin position="1"/>
        <end position="29"/>
    </location>
</feature>
<dbReference type="Proteomes" id="UP000191554">
    <property type="component" value="Unassembled WGS sequence"/>
</dbReference>
<dbReference type="Pfam" id="PF05593">
    <property type="entry name" value="RHS_repeat"/>
    <property type="match status" value="2"/>
</dbReference>
<accession>A0A1V4SSN7</accession>
<feature type="domain" description="Teneurin-like YD-shell" evidence="3">
    <location>
        <begin position="1679"/>
        <end position="1865"/>
    </location>
</feature>
<dbReference type="Pfam" id="PF25023">
    <property type="entry name" value="TEN_YD-shell"/>
    <property type="match status" value="5"/>
</dbReference>
<dbReference type="RefSeq" id="WP_080062778.1">
    <property type="nucleotide sequence ID" value="NZ_MZGX01000001.1"/>
</dbReference>
<dbReference type="Gene3D" id="2.180.10.10">
    <property type="entry name" value="RHS repeat-associated core"/>
    <property type="match status" value="8"/>
</dbReference>
<proteinExistence type="predicted"/>
<comment type="caution">
    <text evidence="4">The sequence shown here is derived from an EMBL/GenBank/DDBJ whole genome shotgun (WGS) entry which is preliminary data.</text>
</comment>
<keyword evidence="1" id="KW-0677">Repeat</keyword>
<dbReference type="EMBL" id="MZGX01000001">
    <property type="protein sequence ID" value="OPX46465.1"/>
    <property type="molecule type" value="Genomic_DNA"/>
</dbReference>
<evidence type="ECO:0000313" key="4">
    <source>
        <dbReference type="EMBL" id="OPX46465.1"/>
    </source>
</evidence>
<feature type="domain" description="Teneurin-like YD-shell" evidence="3">
    <location>
        <begin position="2260"/>
        <end position="2382"/>
    </location>
</feature>
<evidence type="ECO:0000256" key="2">
    <source>
        <dbReference type="SAM" id="SignalP"/>
    </source>
</evidence>
<dbReference type="InterPro" id="IPR050708">
    <property type="entry name" value="T6SS_VgrG/RHS"/>
</dbReference>
<evidence type="ECO:0000256" key="1">
    <source>
        <dbReference type="ARBA" id="ARBA00022737"/>
    </source>
</evidence>
<evidence type="ECO:0000259" key="3">
    <source>
        <dbReference type="Pfam" id="PF25023"/>
    </source>
</evidence>
<organism evidence="4 5">
    <name type="scientific">Ruminiclostridium hungatei</name>
    <name type="common">Clostridium hungatei</name>
    <dbReference type="NCBI Taxonomy" id="48256"/>
    <lineage>
        <taxon>Bacteria</taxon>
        <taxon>Bacillati</taxon>
        <taxon>Bacillota</taxon>
        <taxon>Clostridia</taxon>
        <taxon>Eubacteriales</taxon>
        <taxon>Oscillospiraceae</taxon>
        <taxon>Ruminiclostridium</taxon>
    </lineage>
</organism>
<dbReference type="NCBIfam" id="TIGR03696">
    <property type="entry name" value="Rhs_assc_core"/>
    <property type="match status" value="1"/>
</dbReference>
<keyword evidence="5" id="KW-1185">Reference proteome</keyword>
<evidence type="ECO:0000313" key="5">
    <source>
        <dbReference type="Proteomes" id="UP000191554"/>
    </source>
</evidence>
<name>A0A1V4SSN7_RUMHU</name>
<protein>
    <submittedName>
        <fullName evidence="4">tRNA(Glu)-specific nuclease WapA</fullName>
        <ecNumber evidence="4">3.1.-.-</ecNumber>
    </submittedName>
</protein>
<dbReference type="GO" id="GO:0016787">
    <property type="term" value="F:hydrolase activity"/>
    <property type="evidence" value="ECO:0007669"/>
    <property type="project" value="UniProtKB-KW"/>
</dbReference>
<reference evidence="4 5" key="1">
    <citation type="submission" date="2017-03" db="EMBL/GenBank/DDBJ databases">
        <title>Genome sequence of Clostridium hungatei DSM 14427.</title>
        <authorList>
            <person name="Poehlein A."/>
            <person name="Daniel R."/>
        </authorList>
    </citation>
    <scope>NUCLEOTIDE SEQUENCE [LARGE SCALE GENOMIC DNA]</scope>
    <source>
        <strain evidence="4 5">DSM 14427</strain>
    </source>
</reference>
<dbReference type="OrthoDB" id="9771173at2"/>
<feature type="domain" description="Teneurin-like YD-shell" evidence="3">
    <location>
        <begin position="2386"/>
        <end position="2521"/>
    </location>
</feature>
<dbReference type="InterPro" id="IPR006530">
    <property type="entry name" value="YD"/>
</dbReference>
<feature type="chain" id="PRO_5010715049" evidence="2">
    <location>
        <begin position="30"/>
        <end position="3379"/>
    </location>
</feature>
<dbReference type="NCBIfam" id="TIGR01643">
    <property type="entry name" value="YD_repeat_2x"/>
    <property type="match status" value="12"/>
</dbReference>
<dbReference type="InterPro" id="IPR022385">
    <property type="entry name" value="Rhs_assc_core"/>
</dbReference>
<keyword evidence="4" id="KW-0378">Hydrolase</keyword>
<dbReference type="SUPFAM" id="SSF69304">
    <property type="entry name" value="Tricorn protease N-terminal domain"/>
    <property type="match status" value="1"/>
</dbReference>
<dbReference type="InterPro" id="IPR056823">
    <property type="entry name" value="TEN-like_YD-shell"/>
</dbReference>
<feature type="domain" description="Teneurin-like YD-shell" evidence="3">
    <location>
        <begin position="2570"/>
        <end position="2810"/>
    </location>
</feature>
<dbReference type="PANTHER" id="PTHR32305">
    <property type="match status" value="1"/>
</dbReference>
<gene>
    <name evidence="4" type="primary">wapA_1</name>
    <name evidence="4" type="ORF">CLHUN_02840</name>
</gene>
<keyword evidence="2" id="KW-0732">Signal</keyword>
<dbReference type="InterPro" id="IPR031325">
    <property type="entry name" value="RHS_repeat"/>
</dbReference>
<dbReference type="PANTHER" id="PTHR32305:SF17">
    <property type="entry name" value="TRNA NUCLEASE WAPA"/>
    <property type="match status" value="1"/>
</dbReference>
<dbReference type="EC" id="3.1.-.-" evidence="4"/>
<feature type="domain" description="Teneurin-like YD-shell" evidence="3">
    <location>
        <begin position="2126"/>
        <end position="2256"/>
    </location>
</feature>
<sequence>MKAKTLYRVLTVSTILAATLTLFSQAIFAATLEEQLNNLTGPKQQYNTMLSPAYLRNNTSEEAISPQSGDISLAQTDYVLPGVNGLDLEIKRIYKSGSANVREMKAEYINGVWVDQVYSDNTTSSFYEDRYNLGIGMRFSFPAMEIRKNQDGTSYKFLHTEAGDVYRLNESVTDDGVKAYMPDNQTIKDVVINETGEFSNGQADGTSCYVMSNKTGKKTYFAEDGRVLGIVDRYGSKITFEYLTNTYTVDGTSKTRKLISKITDTVGREVSIEYKQDQSFTVGPVQNNTYTANDSYKASQNPNTTDSGDLKEKFQVVINLPNGQKIIYDKSAVLVSSSKHVLRTRLQRVYDIDGKPKYHFWYDQPELGFTYTNGTSYSAYNRYENLTQIDYCKTNRLERFTYSSYARQLSEKGSMQYRKVFEKKELEKTGFDSSKTGFLDAFICTVKDRDTYKYTNEADGFGYSGYDSDNDQYLENTYRYYTEKTDFKNTVTQYTFNGIHEQVNTEELGADHRSVSVTEYDEMKFPMKVEKNVTSMENGQVKGQPVKRLENFRYDMYGNMTSYTGPVAQRDEKGYPVNDENTVNYTYDYDKYHVLSSKTWSQSKGVKSQIIYTVDDRGNVIKEQRVHSNDKTQWLVTDFEYDSYGNMTRKTVHSQGKDFITNYEYGVDADGVDQKGAYLTRQYSVVEGTGVSKSFAYDFHTGNLKAELDGNSNRSSYEYDALSRIQKITYPDKTVKQYTYNDYNNKNSEIEYIDPSGTRFRYEYDISGLQVEYGVFNQGSWKLLLKDEYDYRGNKLKELDANGNSARFEYDSQNLLIKKEYYEQDTAKKEALTLDYTYGPDAKTYMLAVITDEDGYDRRLYYDALNRLIRSEATADKENYHASAYVYNLAGGLESETDARGNTTSYTYDDLGRLTKKKDALNNETLYTHNSLDKVEAKEEPGGRIVSYKYDTAGRTVEERVFEKTAPENYTYKSYTYDNNSNVLSIEQGRSQSGKAEVSAFVEYVYDSMDRPVEQWGKIDEARKAHVRYTYDVRGNKESVTEYIDEAGTSTIRQLFDYDFGDRVIREEAVMNVGPEEKGHYIRRYGYDMAGNKTLEEIFNGTGYDGTTIKYDYRNRPVEKKEPFETGKYKTTKYSYDKRGNLASESLAVSGGERTSQYRYDGIGKLVVKIDPMGDISKYSYDQNGNLVKEADPRYSSQAFDTAPGIEYEYDALNRLVRTSVYDGGTRTVTGYKEYDGRGNVIKTTDGEGYNRENPSASYGELSQYDYNNNVILHTSAQTAYDNEKQGKNNYSKKYTYDGSGRMLTETDAYGNTTGYAYYLSGLLKQTTYADGATESFEYDLTGKQLSVKTDKAGNKTIAYSNLFGKPYGVEYPDAAVENMEYSPRGELVKSVDKAGNAHYFTYNPGGNLTDTKEYVGSDVSFDYYRHLVTDYDETGRATSTETFEYKTAKGTLNQGQDRSSGDRVTYAYDKNGKIIRTEGPDGRETINEYDKTGNLLVKKQKIDEEAYEITRYKYDMQSRLTEESLLVDTSDLEPNSMRNVEFDTEYSSRVKAKTGYTYYKNGQLKTRQDANGNSSIVEYNLDRQPIRKTDAPGNSVTYIYDLRGSLLEERNAKGISTFYDYDAMNRLIRKKAPAAGEGTATTRYIYDVMGNLKKQIEPNSYEAAKDTPELAETMEGRAYTYDSMSRLLTTLLPGGSIVEYLKYDALGNVVKRVDGLRFNGSIETSPGTVYRYNAAGKLIKTTDALGSSKSYEYDILGNLTRATDQRNNSTAYTYNADGTLSGVHYADGGEIAYTYDLLGRMLSQRNQLGNITKYGYNSFGGKKSETDAYGYSLEYRTDLKGNVVTAKDKAGSITYVTYDVLDRPVRKRIPLEKDGSGNIQYAVESYTYDQLGNILTKTYTGTKDKLSSRTESYTYYDNGLTNTVSNTGGAFARSHYDKNGNVIKTESLRAEGVYDIRKFEYDALNRLLKDIRLADAEDIYEASRLPNIEALKDPEYADKLRLVTQYEYDMLGNKIKVYSPQAFAFGEEDIAGMAAYTTAYAYDALSRLERVSWQQEGREVSTRYSYDRAGNRIAETDGRGFTAKSTYDALNRLETLTDPEGNTMTYTYDLAGNKLSEKNAKGDTVSYAYDRLNRLKTVTDAYDRVVSGRVYDANGNVTKETDAQGYSSGGDDTARYGTVYTYDLAGRLTSKTTPEAAAQGKTSAKYEYNQYGELTRQTDALGNSTAYEYNTGGYLAKVTDALGAAVKYGYDKLGNKLSMTDGRGKLTRYAYTALGALKSVTNAENKAQTYRYDLGGNLALITDKNGNNTVYTYDSTGNLLERRVKETGDRIGYTYDEAGNRTSMTDDSGKSTYSYDKNGRLLEIRKGAAVQLSYEYDRAGNISRVTDLKGRAVSYSYDRSNRLETVASNGKTTSYAYDENGRRTAVAYSGGVTEVYSYDRDNQLVRLVNKKPNGAVLSEYSYTYDLAGRQTAKTDSFGTTEYTYDKAGRVLRAAAPGKLTVYAYDSAGNRVSQNETYTSQQTSGYVDGGTGKDIQYILKKSDYAYSSANLLLRLTERLLDSEGRELARKLTKYAYDDNGNQLRQSVSHILPDSTKLRPSTKGTAYGDELEGEIDSLIEKTSYTYDGFNRLTDTETIKAGERTAAEYTYDGDDLRVSKTVRKSGSGYKAEVTNYLYDRQNVILETDAEGSTRASYVKGINYISKTDGTGKDSYYLFNGHGDVVQTVDAAGNTQNQYEYDIWGNPVLTIEASENAIRYAGEFLDSETGLYYLRARFYAPYLGRFTTEDSYWGEDENPLSLNLYTYCANDPVRYVDPSGHVWMYNAGGRLQDIEQKDVSGATQVGYSLAKDVTMYNSGGLSSQVAVNDISRAEQVGFVLPQLIYNSTDTVNVSSGVVINYSNIQNMNIAANAQVFVENRGFIDTLFSDKGSSMTLDNYGKVRAVNIAERAVANIFNYNQEKDPETNEYIKSIEVITGGLKSSINLFNYGGVGEIHTGDYSENLVYNENEEAYVNWLETGLGNSSSTDQGTRYYSGRGSIKVISDLDKLKANLYKLGYINVYKDYASARNQFLKDYLDNGHSLDADFKRMGSGDHYSSLLNWTNKALAGKYTHTTAGRNKGNANDFVNGFIEHFTDKVDAAKKYYSELFSNPLEKTIEVYTDPRTIAKMNPSTDMLLQAYDMGIIAYSDYKLLLSGDKQALLKRAGDASGELLEIIALSLVLKKFGTSEGAGKVVEGGTGFLSKPATSNGTLNIGAGSKPISGAYNIDINPSATGVYAGDAANLSGIVSGSQSRIVIQNPYNFNALNSEISRVLKKGGTIEISGGMSNKWFNSIYKMSESELNSLGYSTVSRGQATSAGTGFTIQGEAIKSNIMEIVLKKIK</sequence>
<dbReference type="STRING" id="48256.CLHUN_02840"/>